<dbReference type="PIRSF" id="PIRSF016184">
    <property type="entry name" value="PhzC_PhzF"/>
    <property type="match status" value="1"/>
</dbReference>
<dbReference type="EMBL" id="JAPKNA010000005">
    <property type="protein sequence ID" value="MCX5465732.1"/>
    <property type="molecule type" value="Genomic_DNA"/>
</dbReference>
<dbReference type="InterPro" id="IPR003719">
    <property type="entry name" value="Phenazine_PhzF-like"/>
</dbReference>
<protein>
    <submittedName>
        <fullName evidence="3">PhzF family phenazine biosynthesis protein</fullName>
    </submittedName>
</protein>
<dbReference type="Gene3D" id="3.10.310.10">
    <property type="entry name" value="Diaminopimelate Epimerase, Chain A, domain 1"/>
    <property type="match status" value="2"/>
</dbReference>
<keyword evidence="4" id="KW-1185">Reference proteome</keyword>
<evidence type="ECO:0000256" key="2">
    <source>
        <dbReference type="ARBA" id="ARBA00023235"/>
    </source>
</evidence>
<dbReference type="RefSeq" id="WP_266121571.1">
    <property type="nucleotide sequence ID" value="NZ_JAPKNA010000005.1"/>
</dbReference>
<evidence type="ECO:0000313" key="3">
    <source>
        <dbReference type="EMBL" id="MCX5465732.1"/>
    </source>
</evidence>
<evidence type="ECO:0000313" key="4">
    <source>
        <dbReference type="Proteomes" id="UP001209916"/>
    </source>
</evidence>
<dbReference type="SUPFAM" id="SSF54506">
    <property type="entry name" value="Diaminopimelate epimerase-like"/>
    <property type="match status" value="1"/>
</dbReference>
<evidence type="ECO:0000256" key="1">
    <source>
        <dbReference type="ARBA" id="ARBA00008270"/>
    </source>
</evidence>
<organism evidence="3 4">
    <name type="scientific">Alcaligenes parafaecalis</name>
    <dbReference type="NCBI Taxonomy" id="171260"/>
    <lineage>
        <taxon>Bacteria</taxon>
        <taxon>Pseudomonadati</taxon>
        <taxon>Pseudomonadota</taxon>
        <taxon>Betaproteobacteria</taxon>
        <taxon>Burkholderiales</taxon>
        <taxon>Alcaligenaceae</taxon>
        <taxon>Alcaligenes</taxon>
    </lineage>
</organism>
<gene>
    <name evidence="3" type="ORF">OSH09_16200</name>
</gene>
<keyword evidence="2" id="KW-0413">Isomerase</keyword>
<name>A0ABT3VRN9_9BURK</name>
<reference evidence="3 4" key="1">
    <citation type="submission" date="2022-11" db="EMBL/GenBank/DDBJ databases">
        <title>Biodiversity and phylogenetic relationships of bacteria.</title>
        <authorList>
            <person name="Machado R.A.R."/>
            <person name="Bhat A."/>
            <person name="Loulou A."/>
            <person name="Kallel S."/>
        </authorList>
    </citation>
    <scope>NUCLEOTIDE SEQUENCE [LARGE SCALE GENOMIC DNA]</scope>
    <source>
        <strain evidence="3 4">DSM 13975</strain>
    </source>
</reference>
<comment type="caution">
    <text evidence="3">The sequence shown here is derived from an EMBL/GenBank/DDBJ whole genome shotgun (WGS) entry which is preliminary data.</text>
</comment>
<dbReference type="Pfam" id="PF02567">
    <property type="entry name" value="PhzC-PhzF"/>
    <property type="match status" value="1"/>
</dbReference>
<dbReference type="Proteomes" id="UP001209916">
    <property type="component" value="Unassembled WGS sequence"/>
</dbReference>
<sequence>MRLPIYQVDAFTDALFAGNPAAVVLLSEFPDDVLLQSIAQENNLAETAFLVPQGQDFRLRWFTPTVEVPLCGHATLASAAVVLQYLRPQDSQVVFHTLSGALTVRRDEASYVMDFPARPVSRVADNPALERALGSKIVQLWRNDFTHLAVLESEEQVRQVEVDIPAMLASDCGGCIVTAPGSGQFDIVSRFFVPEHGIEEDPVTGSAHCALLPYWAPILGKNQLLAYQASARGGVLDCTLSGDRVFLKGQAVVYMEGHINVA</sequence>
<proteinExistence type="inferred from homology"/>
<comment type="similarity">
    <text evidence="1">Belongs to the PhzF family.</text>
</comment>
<dbReference type="PANTHER" id="PTHR13774">
    <property type="entry name" value="PHENAZINE BIOSYNTHESIS PROTEIN"/>
    <property type="match status" value="1"/>
</dbReference>
<accession>A0ABT3VRN9</accession>
<dbReference type="PANTHER" id="PTHR13774:SF17">
    <property type="entry name" value="PHENAZINE BIOSYNTHESIS-LIKE DOMAIN-CONTAINING PROTEIN"/>
    <property type="match status" value="1"/>
</dbReference>
<dbReference type="NCBIfam" id="TIGR00654">
    <property type="entry name" value="PhzF_family"/>
    <property type="match status" value="1"/>
</dbReference>